<dbReference type="PANTHER" id="PTHR21461:SF69">
    <property type="entry name" value="GLYCOSYLTRANSFERASE FAMILY 92 PROTEIN"/>
    <property type="match status" value="1"/>
</dbReference>
<evidence type="ECO:0000313" key="9">
    <source>
        <dbReference type="EMBL" id="CAD5115041.1"/>
    </source>
</evidence>
<dbReference type="OrthoDB" id="6042617at2759"/>
<name>A0A7I8VID9_9ANNE</name>
<dbReference type="Pfam" id="PF01697">
    <property type="entry name" value="Glyco_transf_92"/>
    <property type="match status" value="1"/>
</dbReference>
<comment type="subcellular location">
    <subcellularLocation>
        <location evidence="1">Membrane</location>
        <topology evidence="1">Single-pass membrane protein</topology>
    </subcellularLocation>
</comment>
<evidence type="ECO:0000256" key="6">
    <source>
        <dbReference type="ARBA" id="ARBA00022989"/>
    </source>
</evidence>
<dbReference type="GO" id="GO:0016020">
    <property type="term" value="C:membrane"/>
    <property type="evidence" value="ECO:0007669"/>
    <property type="project" value="UniProtKB-SubCell"/>
</dbReference>
<dbReference type="GO" id="GO:0016757">
    <property type="term" value="F:glycosyltransferase activity"/>
    <property type="evidence" value="ECO:0007669"/>
    <property type="project" value="UniProtKB-UniRule"/>
</dbReference>
<dbReference type="EC" id="2.4.1.-" evidence="8"/>
<dbReference type="AlphaFoldDB" id="A0A7I8VID9"/>
<evidence type="ECO:0000256" key="5">
    <source>
        <dbReference type="ARBA" id="ARBA00022692"/>
    </source>
</evidence>
<keyword evidence="3 8" id="KW-0328">Glycosyltransferase</keyword>
<comment type="similarity">
    <text evidence="2 8">Belongs to the glycosyltransferase 92 family.</text>
</comment>
<evidence type="ECO:0000313" key="10">
    <source>
        <dbReference type="Proteomes" id="UP000549394"/>
    </source>
</evidence>
<keyword evidence="6" id="KW-1133">Transmembrane helix</keyword>
<evidence type="ECO:0000256" key="7">
    <source>
        <dbReference type="ARBA" id="ARBA00023136"/>
    </source>
</evidence>
<accession>A0A7I8VID9</accession>
<dbReference type="InterPro" id="IPR008166">
    <property type="entry name" value="Glyco_transf_92"/>
</dbReference>
<comment type="caution">
    <text evidence="9">The sequence shown here is derived from an EMBL/GenBank/DDBJ whole genome shotgun (WGS) entry which is preliminary data.</text>
</comment>
<evidence type="ECO:0000256" key="3">
    <source>
        <dbReference type="ARBA" id="ARBA00022676"/>
    </source>
</evidence>
<evidence type="ECO:0000256" key="2">
    <source>
        <dbReference type="ARBA" id="ARBA00007647"/>
    </source>
</evidence>
<protein>
    <recommendedName>
        <fullName evidence="8">Glycosyltransferase family 92 protein</fullName>
        <ecNumber evidence="8">2.4.1.-</ecNumber>
    </recommendedName>
</protein>
<dbReference type="EMBL" id="CAJFCJ010000005">
    <property type="protein sequence ID" value="CAD5115041.1"/>
    <property type="molecule type" value="Genomic_DNA"/>
</dbReference>
<keyword evidence="4 8" id="KW-0808">Transferase</keyword>
<evidence type="ECO:0000256" key="8">
    <source>
        <dbReference type="RuleBase" id="RU366017"/>
    </source>
</evidence>
<sequence length="450" mass="52553">MPVRRLSHRIILVLTLLFLIIICMKFTALERYTKYGNQALTYFNFESHEGYEYKIEPKDSGEWHIWRNHSNVIYIHRAIYDSRNFSRWQTPAVTLMVLSNTQRHSDLGTIICSYTISNKTVSRTAKVIFPVSGFRYKLTNLQEFAIQCPVDDIYPIPTFITVSRGVDSAILKIERPYPGNEAITVCVPLVYGSFDAGMLIEWFEYLKFFGVSMVEIAMWEVPSSVSQIFDYYEKQGFLLVNKMEIPFKIDLYEPDNERLPSSKPKFLKAFVPIALHECLTMNALRSRYILSLDFDEFIYLNISVFPSFIELVDSYVGNKKTSTVQVQTGKIKFDVTCGRKLSSPHFIISHKFREDFSVMTYNDNPKSFMSTSNCPFIGNHYCMWRNERFQKHYLRVPTSHAFIAHFRKHVYCLKKVARYAMDTTLTEIEPFLVENFNKAKEKLGLLINKN</sequence>
<keyword evidence="7" id="KW-0472">Membrane</keyword>
<proteinExistence type="inferred from homology"/>
<evidence type="ECO:0000256" key="4">
    <source>
        <dbReference type="ARBA" id="ARBA00022679"/>
    </source>
</evidence>
<evidence type="ECO:0000256" key="1">
    <source>
        <dbReference type="ARBA" id="ARBA00004167"/>
    </source>
</evidence>
<keyword evidence="10" id="KW-1185">Reference proteome</keyword>
<keyword evidence="5" id="KW-0812">Transmembrane</keyword>
<dbReference type="Proteomes" id="UP000549394">
    <property type="component" value="Unassembled WGS sequence"/>
</dbReference>
<gene>
    <name evidence="9" type="ORF">DGYR_LOCUS3820</name>
</gene>
<reference evidence="9 10" key="1">
    <citation type="submission" date="2020-08" db="EMBL/GenBank/DDBJ databases">
        <authorList>
            <person name="Hejnol A."/>
        </authorList>
    </citation>
    <scope>NUCLEOTIDE SEQUENCE [LARGE SCALE GENOMIC DNA]</scope>
</reference>
<dbReference type="GO" id="GO:0005737">
    <property type="term" value="C:cytoplasm"/>
    <property type="evidence" value="ECO:0007669"/>
    <property type="project" value="TreeGrafter"/>
</dbReference>
<organism evidence="9 10">
    <name type="scientific">Dimorphilus gyrociliatus</name>
    <dbReference type="NCBI Taxonomy" id="2664684"/>
    <lineage>
        <taxon>Eukaryota</taxon>
        <taxon>Metazoa</taxon>
        <taxon>Spiralia</taxon>
        <taxon>Lophotrochozoa</taxon>
        <taxon>Annelida</taxon>
        <taxon>Polychaeta</taxon>
        <taxon>Polychaeta incertae sedis</taxon>
        <taxon>Dinophilidae</taxon>
        <taxon>Dimorphilus</taxon>
    </lineage>
</organism>
<dbReference type="PANTHER" id="PTHR21461">
    <property type="entry name" value="GLYCOSYLTRANSFERASE FAMILY 92 PROTEIN"/>
    <property type="match status" value="1"/>
</dbReference>